<dbReference type="InterPro" id="IPR036041">
    <property type="entry name" value="Ribosome-inact_prot_sf"/>
</dbReference>
<dbReference type="EC" id="3.2.2.22" evidence="3 8"/>
<name>A0A8T0P2H9_PANVG</name>
<keyword evidence="10" id="KW-1185">Reference proteome</keyword>
<evidence type="ECO:0000256" key="1">
    <source>
        <dbReference type="ARBA" id="ARBA00000237"/>
    </source>
</evidence>
<protein>
    <recommendedName>
        <fullName evidence="3 8">rRNA N-glycosylase</fullName>
        <ecNumber evidence="3 8">3.2.2.22</ecNumber>
    </recommendedName>
</protein>
<accession>A0A8T0P2H9</accession>
<evidence type="ECO:0000256" key="3">
    <source>
        <dbReference type="ARBA" id="ARBA00012001"/>
    </source>
</evidence>
<sequence length="195" mass="22100">MAPCPAVLSMDDWNSHHAMLFIEDEFSFMSDMMSLRHTLALHLDSEDILDNHYFGNLSETREHQLLKPHTIGQPARWLEISLQVRGEDTSWITLFIRGDNMSVQGFANQSNKDYEYYCYRTGDSTPTTDDWTATDFLDWGNSYMSILDARDAEEVVARLDTARLGKTFAEDAVRVLSCYPDVADDTATISPAAQG</sequence>
<dbReference type="PANTHER" id="PTHR33453">
    <property type="match status" value="1"/>
</dbReference>
<dbReference type="InterPro" id="IPR001574">
    <property type="entry name" value="Ribosome_inactivat_prot"/>
</dbReference>
<dbReference type="PANTHER" id="PTHR33453:SF9">
    <property type="entry name" value="ALBUMIN B-32"/>
    <property type="match status" value="1"/>
</dbReference>
<keyword evidence="5 8" id="KW-0378">Hydrolase</keyword>
<evidence type="ECO:0000256" key="8">
    <source>
        <dbReference type="RuleBase" id="RU004915"/>
    </source>
</evidence>
<dbReference type="AlphaFoldDB" id="A0A8T0P2H9"/>
<keyword evidence="6 8" id="KW-0611">Plant defense</keyword>
<dbReference type="EMBL" id="CM029052">
    <property type="protein sequence ID" value="KAG2555923.1"/>
    <property type="molecule type" value="Genomic_DNA"/>
</dbReference>
<gene>
    <name evidence="9" type="ORF">PVAP13_8NG086602</name>
</gene>
<comment type="caution">
    <text evidence="9">The sequence shown here is derived from an EMBL/GenBank/DDBJ whole genome shotgun (WGS) entry which is preliminary data.</text>
</comment>
<dbReference type="GO" id="GO:0017148">
    <property type="term" value="P:negative regulation of translation"/>
    <property type="evidence" value="ECO:0007669"/>
    <property type="project" value="UniProtKB-KW"/>
</dbReference>
<evidence type="ECO:0000256" key="2">
    <source>
        <dbReference type="ARBA" id="ARBA00008544"/>
    </source>
</evidence>
<comment type="catalytic activity">
    <reaction evidence="1 8">
        <text>Endohydrolysis of the N-glycosidic bond at one specific adenosine on the 28S rRNA.</text>
        <dbReference type="EC" id="3.2.2.22"/>
    </reaction>
</comment>
<evidence type="ECO:0000313" key="10">
    <source>
        <dbReference type="Proteomes" id="UP000823388"/>
    </source>
</evidence>
<proteinExistence type="inferred from homology"/>
<evidence type="ECO:0000313" key="9">
    <source>
        <dbReference type="EMBL" id="KAG2555923.1"/>
    </source>
</evidence>
<dbReference type="InterPro" id="IPR016138">
    <property type="entry name" value="Ribosome_inactivat_prot_sub1"/>
</dbReference>
<evidence type="ECO:0000256" key="4">
    <source>
        <dbReference type="ARBA" id="ARBA00022656"/>
    </source>
</evidence>
<dbReference type="GO" id="GO:0090729">
    <property type="term" value="F:toxin activity"/>
    <property type="evidence" value="ECO:0007669"/>
    <property type="project" value="UniProtKB-KW"/>
</dbReference>
<keyword evidence="4 8" id="KW-0800">Toxin</keyword>
<evidence type="ECO:0000256" key="7">
    <source>
        <dbReference type="ARBA" id="ARBA00023193"/>
    </source>
</evidence>
<dbReference type="GO" id="GO:0030598">
    <property type="term" value="F:rRNA N-glycosylase activity"/>
    <property type="evidence" value="ECO:0007669"/>
    <property type="project" value="UniProtKB-EC"/>
</dbReference>
<keyword evidence="7 8" id="KW-0652">Protein synthesis inhibitor</keyword>
<dbReference type="Gene3D" id="3.40.420.10">
    <property type="entry name" value="Ricin (A subunit), domain 1"/>
    <property type="match status" value="1"/>
</dbReference>
<reference evidence="9 10" key="1">
    <citation type="submission" date="2020-05" db="EMBL/GenBank/DDBJ databases">
        <title>WGS assembly of Panicum virgatum.</title>
        <authorList>
            <person name="Lovell J.T."/>
            <person name="Jenkins J."/>
            <person name="Shu S."/>
            <person name="Juenger T.E."/>
            <person name="Schmutz J."/>
        </authorList>
    </citation>
    <scope>NUCLEOTIDE SEQUENCE [LARGE SCALE GENOMIC DNA]</scope>
    <source>
        <strain evidence="10">cv. AP13</strain>
    </source>
</reference>
<evidence type="ECO:0000256" key="6">
    <source>
        <dbReference type="ARBA" id="ARBA00022821"/>
    </source>
</evidence>
<evidence type="ECO:0000256" key="5">
    <source>
        <dbReference type="ARBA" id="ARBA00022801"/>
    </source>
</evidence>
<dbReference type="Pfam" id="PF00161">
    <property type="entry name" value="RIP"/>
    <property type="match status" value="1"/>
</dbReference>
<comment type="similarity">
    <text evidence="2">Belongs to the ribosome-inactivating protein family. Type 1 RIP subfamily.</text>
</comment>
<dbReference type="SUPFAM" id="SSF56371">
    <property type="entry name" value="Ribosome inactivating proteins (RIP)"/>
    <property type="match status" value="1"/>
</dbReference>
<organism evidence="9 10">
    <name type="scientific">Panicum virgatum</name>
    <name type="common">Blackwell switchgrass</name>
    <dbReference type="NCBI Taxonomy" id="38727"/>
    <lineage>
        <taxon>Eukaryota</taxon>
        <taxon>Viridiplantae</taxon>
        <taxon>Streptophyta</taxon>
        <taxon>Embryophyta</taxon>
        <taxon>Tracheophyta</taxon>
        <taxon>Spermatophyta</taxon>
        <taxon>Magnoliopsida</taxon>
        <taxon>Liliopsida</taxon>
        <taxon>Poales</taxon>
        <taxon>Poaceae</taxon>
        <taxon>PACMAD clade</taxon>
        <taxon>Panicoideae</taxon>
        <taxon>Panicodae</taxon>
        <taxon>Paniceae</taxon>
        <taxon>Panicinae</taxon>
        <taxon>Panicum</taxon>
        <taxon>Panicum sect. Hiantes</taxon>
    </lineage>
</organism>
<dbReference type="GO" id="GO:0006952">
    <property type="term" value="P:defense response"/>
    <property type="evidence" value="ECO:0007669"/>
    <property type="project" value="UniProtKB-KW"/>
</dbReference>
<dbReference type="Proteomes" id="UP000823388">
    <property type="component" value="Chromosome 8N"/>
</dbReference>